<dbReference type="PANTHER" id="PTHR43108:SF8">
    <property type="entry name" value="SD21168P"/>
    <property type="match status" value="1"/>
</dbReference>
<dbReference type="InterPro" id="IPR024607">
    <property type="entry name" value="Sulfatase_CS"/>
</dbReference>
<evidence type="ECO:0000259" key="6">
    <source>
        <dbReference type="Pfam" id="PF00884"/>
    </source>
</evidence>
<dbReference type="SUPFAM" id="SSF53649">
    <property type="entry name" value="Alkaline phosphatase-like"/>
    <property type="match status" value="1"/>
</dbReference>
<evidence type="ECO:0000313" key="7">
    <source>
        <dbReference type="EMBL" id="KAI1858203.1"/>
    </source>
</evidence>
<dbReference type="Gene3D" id="3.40.720.10">
    <property type="entry name" value="Alkaline Phosphatase, subunit A"/>
    <property type="match status" value="1"/>
</dbReference>
<proteinExistence type="inferred from homology"/>
<feature type="chain" id="PRO_5040361965" description="Sulfatase N-terminal domain-containing protein" evidence="5">
    <location>
        <begin position="25"/>
        <end position="648"/>
    </location>
</feature>
<dbReference type="InterPro" id="IPR000917">
    <property type="entry name" value="Sulfatase_N"/>
</dbReference>
<keyword evidence="3" id="KW-0378">Hydrolase</keyword>
<accession>A0A9P9WDI0</accession>
<dbReference type="InterPro" id="IPR017850">
    <property type="entry name" value="Alkaline_phosphatase_core_sf"/>
</dbReference>
<dbReference type="Pfam" id="PF00884">
    <property type="entry name" value="Sulfatase"/>
    <property type="match status" value="1"/>
</dbReference>
<dbReference type="PANTHER" id="PTHR43108">
    <property type="entry name" value="N-ACETYLGLUCOSAMINE-6-SULFATASE FAMILY MEMBER"/>
    <property type="match status" value="1"/>
</dbReference>
<gene>
    <name evidence="7" type="ORF">JX265_010871</name>
</gene>
<comment type="similarity">
    <text evidence="1">Belongs to the sulfatase family.</text>
</comment>
<organism evidence="7 8">
    <name type="scientific">Neoarthrinium moseri</name>
    <dbReference type="NCBI Taxonomy" id="1658444"/>
    <lineage>
        <taxon>Eukaryota</taxon>
        <taxon>Fungi</taxon>
        <taxon>Dikarya</taxon>
        <taxon>Ascomycota</taxon>
        <taxon>Pezizomycotina</taxon>
        <taxon>Sordariomycetes</taxon>
        <taxon>Xylariomycetidae</taxon>
        <taxon>Amphisphaeriales</taxon>
        <taxon>Apiosporaceae</taxon>
        <taxon>Neoarthrinium</taxon>
    </lineage>
</organism>
<dbReference type="AlphaFoldDB" id="A0A9P9WDI0"/>
<keyword evidence="2 5" id="KW-0732">Signal</keyword>
<evidence type="ECO:0000256" key="1">
    <source>
        <dbReference type="ARBA" id="ARBA00008779"/>
    </source>
</evidence>
<dbReference type="EMBL" id="JAFIMR010000037">
    <property type="protein sequence ID" value="KAI1858203.1"/>
    <property type="molecule type" value="Genomic_DNA"/>
</dbReference>
<evidence type="ECO:0000256" key="2">
    <source>
        <dbReference type="ARBA" id="ARBA00022729"/>
    </source>
</evidence>
<comment type="caution">
    <text evidence="7">The sequence shown here is derived from an EMBL/GenBank/DDBJ whole genome shotgun (WGS) entry which is preliminary data.</text>
</comment>
<evidence type="ECO:0000256" key="5">
    <source>
        <dbReference type="SAM" id="SignalP"/>
    </source>
</evidence>
<reference evidence="7" key="1">
    <citation type="submission" date="2021-03" db="EMBL/GenBank/DDBJ databases">
        <title>Revisited historic fungal species revealed as producer of novel bioactive compounds through whole genome sequencing and comparative genomics.</title>
        <authorList>
            <person name="Vignolle G.A."/>
            <person name="Hochenegger N."/>
            <person name="Mach R.L."/>
            <person name="Mach-Aigner A.R."/>
            <person name="Javad Rahimi M."/>
            <person name="Salim K.A."/>
            <person name="Chan C.M."/>
            <person name="Lim L.B.L."/>
            <person name="Cai F."/>
            <person name="Druzhinina I.S."/>
            <person name="U'Ren J.M."/>
            <person name="Derntl C."/>
        </authorList>
    </citation>
    <scope>NUCLEOTIDE SEQUENCE</scope>
    <source>
        <strain evidence="7">TUCIM 5799</strain>
    </source>
</reference>
<keyword evidence="4" id="KW-0325">Glycoprotein</keyword>
<dbReference type="Proteomes" id="UP000829685">
    <property type="component" value="Unassembled WGS sequence"/>
</dbReference>
<keyword evidence="8" id="KW-1185">Reference proteome</keyword>
<dbReference type="CDD" id="cd16147">
    <property type="entry name" value="G6S"/>
    <property type="match status" value="1"/>
</dbReference>
<dbReference type="PROSITE" id="PS00523">
    <property type="entry name" value="SULFATASE_1"/>
    <property type="match status" value="1"/>
</dbReference>
<name>A0A9P9WDI0_9PEZI</name>
<evidence type="ECO:0000256" key="3">
    <source>
        <dbReference type="ARBA" id="ARBA00022801"/>
    </source>
</evidence>
<dbReference type="GO" id="GO:0008449">
    <property type="term" value="F:N-acetylglucosamine-6-sulfatase activity"/>
    <property type="evidence" value="ECO:0007669"/>
    <property type="project" value="TreeGrafter"/>
</dbReference>
<dbReference type="OrthoDB" id="96314at2759"/>
<protein>
    <recommendedName>
        <fullName evidence="6">Sulfatase N-terminal domain-containing protein</fullName>
    </recommendedName>
</protein>
<evidence type="ECO:0000256" key="4">
    <source>
        <dbReference type="ARBA" id="ARBA00023180"/>
    </source>
</evidence>
<feature type="signal peptide" evidence="5">
    <location>
        <begin position="1"/>
        <end position="24"/>
    </location>
</feature>
<sequence>MRSLNATVLGSLLAVTQLVGTSAAARMPNIVFIFTDDQDYHHNSLDYMPSLQEHLVKKGTLFTQHYATIAVCCPSRVSLMRGQAAHNTNNTQIAAPAGGYPKFVASGEDDDYLPHWLVQAGYQAEYIGKLYNGNSLLNYSPAPKGWNHIDILASRHLDPYINVHNSIVMSQNGAKPLYYEGWQQLDVLRIKSLARLQHLMSEKDHDPFFLMIAPSAPHVENATDPPTPPSRYSGKFANLSLPYRPNFNPPDEQHQDRPSWWSALPRLNSKQIEEVELLYQRRAETMLGVDDIISDVVATLEKHGELDNTYIIFSTDQGYHLGTHRDVGKCSPYIEDANIPLVVRGPGVKQGAVSHLPSTVTDFAPTFLDIAGLANEKRPVFLDGTSMLQAWQNPHDSAIGKSKEAINVEFWGRAFSELPTWTGGGDGAPGLYRNNTYKTMRIVSEHYGWVYSRWCTGDTELYDSKNDPYELTNLANSTDPAIQRVKSRLNALLMVMKSCETETCRNPWNVIQPPKPNTARSCHAVSSLGDALDPAYDDFFATIPEVNIAECVQYQYAPNETPFYPPEAQYGLGLAHRNAPTPFEYPDVKPVKAVPYIPGGGWEQRTATLDTLMAAARELTADELQQAWNSTTCNERQVCSSDPRDLLF</sequence>
<evidence type="ECO:0000313" key="8">
    <source>
        <dbReference type="Proteomes" id="UP000829685"/>
    </source>
</evidence>
<feature type="domain" description="Sulfatase N-terminal" evidence="6">
    <location>
        <begin position="28"/>
        <end position="372"/>
    </location>
</feature>
<dbReference type="GO" id="GO:0005539">
    <property type="term" value="F:glycosaminoglycan binding"/>
    <property type="evidence" value="ECO:0007669"/>
    <property type="project" value="TreeGrafter"/>
</dbReference>